<accession>D6WLB3</accession>
<dbReference type="AlphaFoldDB" id="D6WLB3"/>
<sequence length="139" mass="15505">MRAPAVGSCSPLAGFIAPILINGALGRSPGLRGVGFPRILEPNSRTLHVNYPSLAHRVVYGRVRPLRQSRTRLISPISRDEDMISRNHCGIAAQSLSTFDYVLSLAKEHALIHIPNKDQPPELFLDRKINERNTLKDYK</sequence>
<protein>
    <submittedName>
        <fullName evidence="1">Uncharacterized protein</fullName>
    </submittedName>
</protein>
<dbReference type="EMBL" id="KQ971343">
    <property type="protein sequence ID" value="EFA04090.1"/>
    <property type="molecule type" value="Genomic_DNA"/>
</dbReference>
<keyword evidence="2" id="KW-1185">Reference proteome</keyword>
<gene>
    <name evidence="1" type="primary">GLEAN_14324</name>
    <name evidence="1" type="ORF">TcasGA2_TC014324</name>
</gene>
<proteinExistence type="predicted"/>
<evidence type="ECO:0000313" key="2">
    <source>
        <dbReference type="Proteomes" id="UP000007266"/>
    </source>
</evidence>
<dbReference type="InParanoid" id="D6WLB3"/>
<reference evidence="1 2" key="2">
    <citation type="journal article" date="2010" name="Nucleic Acids Res.">
        <title>BeetleBase in 2010: revisions to provide comprehensive genomic information for Tribolium castaneum.</title>
        <authorList>
            <person name="Kim H.S."/>
            <person name="Murphy T."/>
            <person name="Xia J."/>
            <person name="Caragea D."/>
            <person name="Park Y."/>
            <person name="Beeman R.W."/>
            <person name="Lorenzen M.D."/>
            <person name="Butcher S."/>
            <person name="Manak J.R."/>
            <person name="Brown S.J."/>
        </authorList>
    </citation>
    <scope>GENOME REANNOTATION</scope>
    <source>
        <strain evidence="1 2">Georgia GA2</strain>
    </source>
</reference>
<dbReference type="Proteomes" id="UP000007266">
    <property type="component" value="Linkage group 5"/>
</dbReference>
<evidence type="ECO:0000313" key="1">
    <source>
        <dbReference type="EMBL" id="EFA04090.1"/>
    </source>
</evidence>
<dbReference type="HOGENOM" id="CLU_1847679_0_0_1"/>
<reference evidence="1 2" key="1">
    <citation type="journal article" date="2008" name="Nature">
        <title>The genome of the model beetle and pest Tribolium castaneum.</title>
        <authorList>
            <consortium name="Tribolium Genome Sequencing Consortium"/>
            <person name="Richards S."/>
            <person name="Gibbs R.A."/>
            <person name="Weinstock G.M."/>
            <person name="Brown S.J."/>
            <person name="Denell R."/>
            <person name="Beeman R.W."/>
            <person name="Gibbs R."/>
            <person name="Beeman R.W."/>
            <person name="Brown S.J."/>
            <person name="Bucher G."/>
            <person name="Friedrich M."/>
            <person name="Grimmelikhuijzen C.J."/>
            <person name="Klingler M."/>
            <person name="Lorenzen M."/>
            <person name="Richards S."/>
            <person name="Roth S."/>
            <person name="Schroder R."/>
            <person name="Tautz D."/>
            <person name="Zdobnov E.M."/>
            <person name="Muzny D."/>
            <person name="Gibbs R.A."/>
            <person name="Weinstock G.M."/>
            <person name="Attaway T."/>
            <person name="Bell S."/>
            <person name="Buhay C.J."/>
            <person name="Chandrabose M.N."/>
            <person name="Chavez D."/>
            <person name="Clerk-Blankenburg K.P."/>
            <person name="Cree A."/>
            <person name="Dao M."/>
            <person name="Davis C."/>
            <person name="Chacko J."/>
            <person name="Dinh H."/>
            <person name="Dugan-Rocha S."/>
            <person name="Fowler G."/>
            <person name="Garner T.T."/>
            <person name="Garnes J."/>
            <person name="Gnirke A."/>
            <person name="Hawes A."/>
            <person name="Hernandez J."/>
            <person name="Hines S."/>
            <person name="Holder M."/>
            <person name="Hume J."/>
            <person name="Jhangiani S.N."/>
            <person name="Joshi V."/>
            <person name="Khan Z.M."/>
            <person name="Jackson L."/>
            <person name="Kovar C."/>
            <person name="Kowis A."/>
            <person name="Lee S."/>
            <person name="Lewis L.R."/>
            <person name="Margolis J."/>
            <person name="Morgan M."/>
            <person name="Nazareth L.V."/>
            <person name="Nguyen N."/>
            <person name="Okwuonu G."/>
            <person name="Parker D."/>
            <person name="Richards S."/>
            <person name="Ruiz S.J."/>
            <person name="Santibanez J."/>
            <person name="Savard J."/>
            <person name="Scherer S.E."/>
            <person name="Schneider B."/>
            <person name="Sodergren E."/>
            <person name="Tautz D."/>
            <person name="Vattahil S."/>
            <person name="Villasana D."/>
            <person name="White C.S."/>
            <person name="Wright R."/>
            <person name="Park Y."/>
            <person name="Beeman R.W."/>
            <person name="Lord J."/>
            <person name="Oppert B."/>
            <person name="Lorenzen M."/>
            <person name="Brown S."/>
            <person name="Wang L."/>
            <person name="Savard J."/>
            <person name="Tautz D."/>
            <person name="Richards S."/>
            <person name="Weinstock G."/>
            <person name="Gibbs R.A."/>
            <person name="Liu Y."/>
            <person name="Worley K."/>
            <person name="Weinstock G."/>
            <person name="Elsik C.G."/>
            <person name="Reese J.T."/>
            <person name="Elhaik E."/>
            <person name="Landan G."/>
            <person name="Graur D."/>
            <person name="Arensburger P."/>
            <person name="Atkinson P."/>
            <person name="Beeman R.W."/>
            <person name="Beidler J."/>
            <person name="Brown S.J."/>
            <person name="Demuth J.P."/>
            <person name="Drury D.W."/>
            <person name="Du Y.Z."/>
            <person name="Fujiwara H."/>
            <person name="Lorenzen M."/>
            <person name="Maselli V."/>
            <person name="Osanai M."/>
            <person name="Park Y."/>
            <person name="Robertson H.M."/>
            <person name="Tu Z."/>
            <person name="Wang J.J."/>
            <person name="Wang S."/>
            <person name="Richards S."/>
            <person name="Song H."/>
            <person name="Zhang L."/>
            <person name="Sodergren E."/>
            <person name="Werner D."/>
            <person name="Stanke M."/>
            <person name="Morgenstern B."/>
            <person name="Solovyev V."/>
            <person name="Kosarev P."/>
            <person name="Brown G."/>
            <person name="Chen H.C."/>
            <person name="Ermolaeva O."/>
            <person name="Hlavina W."/>
            <person name="Kapustin Y."/>
            <person name="Kiryutin B."/>
            <person name="Kitts P."/>
            <person name="Maglott D."/>
            <person name="Pruitt K."/>
            <person name="Sapojnikov V."/>
            <person name="Souvorov A."/>
            <person name="Mackey A.J."/>
            <person name="Waterhouse R.M."/>
            <person name="Wyder S."/>
            <person name="Zdobnov E.M."/>
            <person name="Zdobnov E.M."/>
            <person name="Wyder S."/>
            <person name="Kriventseva E.V."/>
            <person name="Kadowaki T."/>
            <person name="Bork P."/>
            <person name="Aranda M."/>
            <person name="Bao R."/>
            <person name="Beermann A."/>
            <person name="Berns N."/>
            <person name="Bolognesi R."/>
            <person name="Bonneton F."/>
            <person name="Bopp D."/>
            <person name="Brown S.J."/>
            <person name="Bucher G."/>
            <person name="Butts T."/>
            <person name="Chaumot A."/>
            <person name="Denell R.E."/>
            <person name="Ferrier D.E."/>
            <person name="Friedrich M."/>
            <person name="Gordon C.M."/>
            <person name="Jindra M."/>
            <person name="Klingler M."/>
            <person name="Lan Q."/>
            <person name="Lattorff H.M."/>
            <person name="Laudet V."/>
            <person name="von Levetsow C."/>
            <person name="Liu Z."/>
            <person name="Lutz R."/>
            <person name="Lynch J.A."/>
            <person name="da Fonseca R.N."/>
            <person name="Posnien N."/>
            <person name="Reuter R."/>
            <person name="Roth S."/>
            <person name="Savard J."/>
            <person name="Schinko J.B."/>
            <person name="Schmitt C."/>
            <person name="Schoppmeier M."/>
            <person name="Schroder R."/>
            <person name="Shippy T.D."/>
            <person name="Simonnet F."/>
            <person name="Marques-Souza H."/>
            <person name="Tautz D."/>
            <person name="Tomoyasu Y."/>
            <person name="Trauner J."/>
            <person name="Van der Zee M."/>
            <person name="Vervoort M."/>
            <person name="Wittkopp N."/>
            <person name="Wimmer E.A."/>
            <person name="Yang X."/>
            <person name="Jones A.K."/>
            <person name="Sattelle D.B."/>
            <person name="Ebert P.R."/>
            <person name="Nelson D."/>
            <person name="Scott J.G."/>
            <person name="Beeman R.W."/>
            <person name="Muthukrishnan S."/>
            <person name="Kramer K.J."/>
            <person name="Arakane Y."/>
            <person name="Beeman R.W."/>
            <person name="Zhu Q."/>
            <person name="Hogenkamp D."/>
            <person name="Dixit R."/>
            <person name="Oppert B."/>
            <person name="Jiang H."/>
            <person name="Zou Z."/>
            <person name="Marshall J."/>
            <person name="Elpidina E."/>
            <person name="Vinokurov K."/>
            <person name="Oppert C."/>
            <person name="Zou Z."/>
            <person name="Evans J."/>
            <person name="Lu Z."/>
            <person name="Zhao P."/>
            <person name="Sumathipala N."/>
            <person name="Altincicek B."/>
            <person name="Vilcinskas A."/>
            <person name="Williams M."/>
            <person name="Hultmark D."/>
            <person name="Hetru C."/>
            <person name="Jiang H."/>
            <person name="Grimmelikhuijzen C.J."/>
            <person name="Hauser F."/>
            <person name="Cazzamali G."/>
            <person name="Williamson M."/>
            <person name="Park Y."/>
            <person name="Li B."/>
            <person name="Tanaka Y."/>
            <person name="Predel R."/>
            <person name="Neupert S."/>
            <person name="Schachtner J."/>
            <person name="Verleyen P."/>
            <person name="Raible F."/>
            <person name="Bork P."/>
            <person name="Friedrich M."/>
            <person name="Walden K.K."/>
            <person name="Robertson H.M."/>
            <person name="Angeli S."/>
            <person name="Foret S."/>
            <person name="Bucher G."/>
            <person name="Schuetz S."/>
            <person name="Maleszka R."/>
            <person name="Wimmer E.A."/>
            <person name="Beeman R.W."/>
            <person name="Lorenzen M."/>
            <person name="Tomoyasu Y."/>
            <person name="Miller S.C."/>
            <person name="Grossmann D."/>
            <person name="Bucher G."/>
        </authorList>
    </citation>
    <scope>NUCLEOTIDE SEQUENCE [LARGE SCALE GENOMIC DNA]</scope>
    <source>
        <strain evidence="1 2">Georgia GA2</strain>
    </source>
</reference>
<organism evidence="1 2">
    <name type="scientific">Tribolium castaneum</name>
    <name type="common">Red flour beetle</name>
    <dbReference type="NCBI Taxonomy" id="7070"/>
    <lineage>
        <taxon>Eukaryota</taxon>
        <taxon>Metazoa</taxon>
        <taxon>Ecdysozoa</taxon>
        <taxon>Arthropoda</taxon>
        <taxon>Hexapoda</taxon>
        <taxon>Insecta</taxon>
        <taxon>Pterygota</taxon>
        <taxon>Neoptera</taxon>
        <taxon>Endopterygota</taxon>
        <taxon>Coleoptera</taxon>
        <taxon>Polyphaga</taxon>
        <taxon>Cucujiformia</taxon>
        <taxon>Tenebrionidae</taxon>
        <taxon>Tenebrionidae incertae sedis</taxon>
        <taxon>Tribolium</taxon>
    </lineage>
</organism>
<name>D6WLB3_TRICA</name>